<organism evidence="1">
    <name type="scientific">Marseillevirus LCMAC201</name>
    <dbReference type="NCBI Taxonomy" id="2506605"/>
    <lineage>
        <taxon>Viruses</taxon>
        <taxon>Varidnaviria</taxon>
        <taxon>Bamfordvirae</taxon>
        <taxon>Nucleocytoviricota</taxon>
        <taxon>Megaviricetes</taxon>
        <taxon>Pimascovirales</taxon>
        <taxon>Pimascovirales incertae sedis</taxon>
        <taxon>Marseilleviridae</taxon>
    </lineage>
</organism>
<name>A0A481YX54_9VIRU</name>
<reference evidence="1" key="1">
    <citation type="journal article" date="2019" name="MBio">
        <title>Virus Genomes from Deep Sea Sediments Expand the Ocean Megavirome and Support Independent Origins of Viral Gigantism.</title>
        <authorList>
            <person name="Backstrom D."/>
            <person name="Yutin N."/>
            <person name="Jorgensen S.L."/>
            <person name="Dharamshi J."/>
            <person name="Homa F."/>
            <person name="Zaremba-Niedwiedzka K."/>
            <person name="Spang A."/>
            <person name="Wolf Y.I."/>
            <person name="Koonin E.V."/>
            <person name="Ettema T.J."/>
        </authorList>
    </citation>
    <scope>NUCLEOTIDE SEQUENCE</scope>
</reference>
<evidence type="ECO:0000313" key="1">
    <source>
        <dbReference type="EMBL" id="QBK87610.1"/>
    </source>
</evidence>
<sequence length="58" mass="6702">MTLPLEILDRKEYGTFDRSQLELIANEDAYDLVLIENEESKLLIGVRTVNLYRISLAC</sequence>
<accession>A0A481YX54</accession>
<gene>
    <name evidence="1" type="ORF">LCMAC201_05230</name>
</gene>
<proteinExistence type="predicted"/>
<dbReference type="EMBL" id="MK500362">
    <property type="protein sequence ID" value="QBK87610.1"/>
    <property type="molecule type" value="Genomic_DNA"/>
</dbReference>
<protein>
    <submittedName>
        <fullName evidence="1">Uncharacterized protein</fullName>
    </submittedName>
</protein>